<dbReference type="Proteomes" id="UP001221757">
    <property type="component" value="Unassembled WGS sequence"/>
</dbReference>
<dbReference type="AlphaFoldDB" id="A0AAD7GPB6"/>
<evidence type="ECO:0000313" key="2">
    <source>
        <dbReference type="Proteomes" id="UP001221757"/>
    </source>
</evidence>
<sequence length="214" mass="23800">MTAKFDAATVEARPDDSFPCPSPWCVPSLPFCAVLVLFTASSADATLPPSERAVVPRCPRNWVPYPPLPLRPPYPCLVPRSAVRTVPRVNVTSRTDDARRQSHRTSLPGACVEERYHTIACSQSLPCRQIPSETRAPLLPVPLHPARHRRIQLIALLCQPQARLPHRSPRRRTAALSSRTDTARYPRACTYLYFLVSIPPAISPRTRALGRADS</sequence>
<organism evidence="1 2">
    <name type="scientific">Mycena rosella</name>
    <name type="common">Pink bonnet</name>
    <name type="synonym">Agaricus rosellus</name>
    <dbReference type="NCBI Taxonomy" id="1033263"/>
    <lineage>
        <taxon>Eukaryota</taxon>
        <taxon>Fungi</taxon>
        <taxon>Dikarya</taxon>
        <taxon>Basidiomycota</taxon>
        <taxon>Agaricomycotina</taxon>
        <taxon>Agaricomycetes</taxon>
        <taxon>Agaricomycetidae</taxon>
        <taxon>Agaricales</taxon>
        <taxon>Marasmiineae</taxon>
        <taxon>Mycenaceae</taxon>
        <taxon>Mycena</taxon>
    </lineage>
</organism>
<reference evidence="1" key="1">
    <citation type="submission" date="2023-03" db="EMBL/GenBank/DDBJ databases">
        <title>Massive genome expansion in bonnet fungi (Mycena s.s.) driven by repeated elements and novel gene families across ecological guilds.</title>
        <authorList>
            <consortium name="Lawrence Berkeley National Laboratory"/>
            <person name="Harder C.B."/>
            <person name="Miyauchi S."/>
            <person name="Viragh M."/>
            <person name="Kuo A."/>
            <person name="Thoen E."/>
            <person name="Andreopoulos B."/>
            <person name="Lu D."/>
            <person name="Skrede I."/>
            <person name="Drula E."/>
            <person name="Henrissat B."/>
            <person name="Morin E."/>
            <person name="Kohler A."/>
            <person name="Barry K."/>
            <person name="LaButti K."/>
            <person name="Morin E."/>
            <person name="Salamov A."/>
            <person name="Lipzen A."/>
            <person name="Mereny Z."/>
            <person name="Hegedus B."/>
            <person name="Baldrian P."/>
            <person name="Stursova M."/>
            <person name="Weitz H."/>
            <person name="Taylor A."/>
            <person name="Grigoriev I.V."/>
            <person name="Nagy L.G."/>
            <person name="Martin F."/>
            <person name="Kauserud H."/>
        </authorList>
    </citation>
    <scope>NUCLEOTIDE SEQUENCE</scope>
    <source>
        <strain evidence="1">CBHHK067</strain>
    </source>
</reference>
<protein>
    <submittedName>
        <fullName evidence="1">Uncharacterized protein</fullName>
    </submittedName>
</protein>
<proteinExistence type="predicted"/>
<dbReference type="EMBL" id="JARKIE010000030">
    <property type="protein sequence ID" value="KAJ7697451.1"/>
    <property type="molecule type" value="Genomic_DNA"/>
</dbReference>
<comment type="caution">
    <text evidence="1">The sequence shown here is derived from an EMBL/GenBank/DDBJ whole genome shotgun (WGS) entry which is preliminary data.</text>
</comment>
<accession>A0AAD7GPB6</accession>
<keyword evidence="2" id="KW-1185">Reference proteome</keyword>
<evidence type="ECO:0000313" key="1">
    <source>
        <dbReference type="EMBL" id="KAJ7697451.1"/>
    </source>
</evidence>
<gene>
    <name evidence="1" type="ORF">B0H17DRAFT_372608</name>
</gene>
<name>A0AAD7GPB6_MYCRO</name>